<dbReference type="InterPro" id="IPR003856">
    <property type="entry name" value="LPS_length_determ_N"/>
</dbReference>
<keyword evidence="13 17" id="KW-0472">Membrane</keyword>
<accession>A0A1W1IAN9</accession>
<evidence type="ECO:0000256" key="14">
    <source>
        <dbReference type="ARBA" id="ARBA00023137"/>
    </source>
</evidence>
<dbReference type="InterPro" id="IPR032807">
    <property type="entry name" value="GNVR"/>
</dbReference>
<evidence type="ECO:0000256" key="15">
    <source>
        <dbReference type="ARBA" id="ARBA00051245"/>
    </source>
</evidence>
<keyword evidence="12 17" id="KW-1133">Transmembrane helix</keyword>
<keyword evidence="5" id="KW-1003">Cell membrane</keyword>
<dbReference type="Pfam" id="PF13614">
    <property type="entry name" value="AAA_31"/>
    <property type="match status" value="1"/>
</dbReference>
<evidence type="ECO:0000256" key="4">
    <source>
        <dbReference type="ARBA" id="ARBA00011903"/>
    </source>
</evidence>
<comment type="catalytic activity">
    <reaction evidence="15">
        <text>L-tyrosyl-[protein] + ATP = O-phospho-L-tyrosyl-[protein] + ADP + H(+)</text>
        <dbReference type="Rhea" id="RHEA:10596"/>
        <dbReference type="Rhea" id="RHEA-COMP:10136"/>
        <dbReference type="Rhea" id="RHEA-COMP:20101"/>
        <dbReference type="ChEBI" id="CHEBI:15378"/>
        <dbReference type="ChEBI" id="CHEBI:30616"/>
        <dbReference type="ChEBI" id="CHEBI:46858"/>
        <dbReference type="ChEBI" id="CHEBI:61978"/>
        <dbReference type="ChEBI" id="CHEBI:456216"/>
        <dbReference type="EC" id="2.7.10.2"/>
    </reaction>
</comment>
<evidence type="ECO:0000256" key="1">
    <source>
        <dbReference type="ARBA" id="ARBA00004429"/>
    </source>
</evidence>
<gene>
    <name evidence="21" type="ORF">NSJP_3782</name>
</gene>
<dbReference type="SUPFAM" id="SSF52540">
    <property type="entry name" value="P-loop containing nucleoside triphosphate hydrolases"/>
    <property type="match status" value="1"/>
</dbReference>
<keyword evidence="7" id="KW-0808">Transferase</keyword>
<evidence type="ECO:0000256" key="2">
    <source>
        <dbReference type="ARBA" id="ARBA00007316"/>
    </source>
</evidence>
<dbReference type="EMBL" id="LT828648">
    <property type="protein sequence ID" value="SLM49949.1"/>
    <property type="molecule type" value="Genomic_DNA"/>
</dbReference>
<evidence type="ECO:0000259" key="19">
    <source>
        <dbReference type="Pfam" id="PF13614"/>
    </source>
</evidence>
<comment type="similarity">
    <text evidence="3">Belongs to the etk/wzc family.</text>
</comment>
<dbReference type="InterPro" id="IPR027417">
    <property type="entry name" value="P-loop_NTPase"/>
</dbReference>
<dbReference type="OrthoDB" id="9773088at2"/>
<evidence type="ECO:0000256" key="8">
    <source>
        <dbReference type="ARBA" id="ARBA00022692"/>
    </source>
</evidence>
<evidence type="ECO:0000256" key="11">
    <source>
        <dbReference type="ARBA" id="ARBA00022840"/>
    </source>
</evidence>
<dbReference type="InterPro" id="IPR005702">
    <property type="entry name" value="Wzc-like_C"/>
</dbReference>
<protein>
    <recommendedName>
        <fullName evidence="4">non-specific protein-tyrosine kinase</fullName>
        <ecNumber evidence="4">2.7.10.2</ecNumber>
    </recommendedName>
</protein>
<dbReference type="Gene3D" id="3.40.50.300">
    <property type="entry name" value="P-loop containing nucleotide triphosphate hydrolases"/>
    <property type="match status" value="1"/>
</dbReference>
<evidence type="ECO:0000256" key="9">
    <source>
        <dbReference type="ARBA" id="ARBA00022741"/>
    </source>
</evidence>
<dbReference type="STRING" id="1325564.NSJP_3782"/>
<evidence type="ECO:0000256" key="5">
    <source>
        <dbReference type="ARBA" id="ARBA00022475"/>
    </source>
</evidence>
<dbReference type="AlphaFoldDB" id="A0A1W1IAN9"/>
<evidence type="ECO:0000256" key="6">
    <source>
        <dbReference type="ARBA" id="ARBA00022519"/>
    </source>
</evidence>
<feature type="transmembrane region" description="Helical" evidence="17">
    <location>
        <begin position="445"/>
        <end position="464"/>
    </location>
</feature>
<evidence type="ECO:0000256" key="13">
    <source>
        <dbReference type="ARBA" id="ARBA00023136"/>
    </source>
</evidence>
<evidence type="ECO:0000256" key="7">
    <source>
        <dbReference type="ARBA" id="ARBA00022679"/>
    </source>
</evidence>
<keyword evidence="11" id="KW-0067">ATP-binding</keyword>
<evidence type="ECO:0000259" key="20">
    <source>
        <dbReference type="Pfam" id="PF13807"/>
    </source>
</evidence>
<evidence type="ECO:0000256" key="10">
    <source>
        <dbReference type="ARBA" id="ARBA00022777"/>
    </source>
</evidence>
<dbReference type="GO" id="GO:0005886">
    <property type="term" value="C:plasma membrane"/>
    <property type="evidence" value="ECO:0007669"/>
    <property type="project" value="UniProtKB-SubCell"/>
</dbReference>
<comment type="subcellular location">
    <subcellularLocation>
        <location evidence="1">Cell inner membrane</location>
        <topology evidence="1">Multi-pass membrane protein</topology>
    </subcellularLocation>
</comment>
<keyword evidence="9" id="KW-0547">Nucleotide-binding</keyword>
<dbReference type="GO" id="GO:0004713">
    <property type="term" value="F:protein tyrosine kinase activity"/>
    <property type="evidence" value="ECO:0007669"/>
    <property type="project" value="TreeGrafter"/>
</dbReference>
<dbReference type="CDD" id="cd05387">
    <property type="entry name" value="BY-kinase"/>
    <property type="match status" value="1"/>
</dbReference>
<dbReference type="PANTHER" id="PTHR32309">
    <property type="entry name" value="TYROSINE-PROTEIN KINASE"/>
    <property type="match status" value="1"/>
</dbReference>
<keyword evidence="6" id="KW-0997">Cell inner membrane</keyword>
<feature type="transmembrane region" description="Helical" evidence="17">
    <location>
        <begin position="30"/>
        <end position="49"/>
    </location>
</feature>
<reference evidence="21 22" key="1">
    <citation type="submission" date="2017-03" db="EMBL/GenBank/DDBJ databases">
        <authorList>
            <person name="Afonso C.L."/>
            <person name="Miller P.J."/>
            <person name="Scott M.A."/>
            <person name="Spackman E."/>
            <person name="Goraichik I."/>
            <person name="Dimitrov K.M."/>
            <person name="Suarez D.L."/>
            <person name="Swayne D.E."/>
        </authorList>
    </citation>
    <scope>NUCLEOTIDE SEQUENCE [LARGE SCALE GENOMIC DNA]</scope>
    <source>
        <strain evidence="21">Genome sequencing of Nitrospira japonica strain NJ11</strain>
    </source>
</reference>
<feature type="domain" description="Polysaccharide chain length determinant N-terminal" evidence="18">
    <location>
        <begin position="17"/>
        <end position="99"/>
    </location>
</feature>
<comment type="similarity">
    <text evidence="2">Belongs to the CpsD/CapB family.</text>
</comment>
<dbReference type="Pfam" id="PF02706">
    <property type="entry name" value="Wzz"/>
    <property type="match status" value="1"/>
</dbReference>
<dbReference type="KEGG" id="nja:NSJP_3782"/>
<evidence type="ECO:0000256" key="17">
    <source>
        <dbReference type="SAM" id="Phobius"/>
    </source>
</evidence>
<dbReference type="InterPro" id="IPR050445">
    <property type="entry name" value="Bact_polysacc_biosynth/exp"/>
</dbReference>
<dbReference type="PANTHER" id="PTHR32309:SF13">
    <property type="entry name" value="FERRIC ENTEROBACTIN TRANSPORT PROTEIN FEPE"/>
    <property type="match status" value="1"/>
</dbReference>
<sequence length="769" mass="86732">MTTISVDSQFREQGMFKLREYWDVMTRRKWGIIVSVVFSLGAAIAFCTLSQKMYRSETLILVEEQRIADQYVQGVAEGNLEQRIFVIQKQIMSSSLLRKIVEDLNLFPDEMERSGPDAAVARVKSGIKVELVAKMPGATLVAGKSSIDALTISFQDEDPHMAMRVTSAIATAFIEENLKTREHLAEATTEFLDVEVARAKEALEEKEDEIAQFKSKHMGQLPQQNESNLRALDRLHGDLKAVNENIQRVSDRMAQVEKAIQEYGRFGKLSPTLPGGMSAPDPLFRRLKDLKERLAKLKAEFWDGYPDVPLTREEIRQVEAELMAAYGADAIKAAEKVMDPYLQDLKKQYSEATSELAVLKQRQHSLSVERNDYVNRVEQAPAVEQKLLTLMRDYDNLKGNYLTLGEKRLNARVAENLEKRQKGAQFRILEPANFPRSPYKPNQPLIIFFGLLFGFTIGIGTAVLREQMNPQFQRPEEIEQMLGPQLLAAIPDFMLEFNRVSWRRFFPVRQRLPSTVDLEDEIDTTPVVGRQWIGKSSPDSFLSDGFVVKWLPDSSIAEQYRVAASRLSLIRSNEPSTVLAVTSAVKGEGKTTTVINLGYTMARDLGKRTLLLDCDFKSPMLNRYVETMPKGGLADCLTGDIPLDDCLFEFRDVPCCIMPVGSSSVNSNELLKTGRLSSILTKLRERFEHIFLNTPPIFPLATMNVLAKQADLLVLVVRADSTPKLVVRRALGSLHAVTTTHVILNGVKSQSMPSYMEDYEYLNVKSNKM</sequence>
<evidence type="ECO:0000259" key="18">
    <source>
        <dbReference type="Pfam" id="PF02706"/>
    </source>
</evidence>
<keyword evidence="14" id="KW-0829">Tyrosine-protein kinase</keyword>
<dbReference type="Pfam" id="PF13807">
    <property type="entry name" value="GNVR"/>
    <property type="match status" value="1"/>
</dbReference>
<feature type="domain" description="Tyrosine-protein kinase G-rich" evidence="20">
    <location>
        <begin position="383"/>
        <end position="466"/>
    </location>
</feature>
<feature type="coiled-coil region" evidence="16">
    <location>
        <begin position="189"/>
        <end position="259"/>
    </location>
</feature>
<keyword evidence="8 17" id="KW-0812">Transmembrane</keyword>
<evidence type="ECO:0000313" key="22">
    <source>
        <dbReference type="Proteomes" id="UP000192042"/>
    </source>
</evidence>
<feature type="domain" description="AAA" evidence="19">
    <location>
        <begin position="578"/>
        <end position="717"/>
    </location>
</feature>
<evidence type="ECO:0000256" key="3">
    <source>
        <dbReference type="ARBA" id="ARBA00008883"/>
    </source>
</evidence>
<proteinExistence type="inferred from homology"/>
<keyword evidence="16" id="KW-0175">Coiled coil</keyword>
<dbReference type="Proteomes" id="UP000192042">
    <property type="component" value="Chromosome I"/>
</dbReference>
<dbReference type="InterPro" id="IPR025669">
    <property type="entry name" value="AAA_dom"/>
</dbReference>
<name>A0A1W1IAN9_9BACT</name>
<keyword evidence="22" id="KW-1185">Reference proteome</keyword>
<evidence type="ECO:0000313" key="21">
    <source>
        <dbReference type="EMBL" id="SLM49949.1"/>
    </source>
</evidence>
<evidence type="ECO:0000256" key="16">
    <source>
        <dbReference type="SAM" id="Coils"/>
    </source>
</evidence>
<organism evidence="21 22">
    <name type="scientific">Nitrospira japonica</name>
    <dbReference type="NCBI Taxonomy" id="1325564"/>
    <lineage>
        <taxon>Bacteria</taxon>
        <taxon>Pseudomonadati</taxon>
        <taxon>Nitrospirota</taxon>
        <taxon>Nitrospiria</taxon>
        <taxon>Nitrospirales</taxon>
        <taxon>Nitrospiraceae</taxon>
        <taxon>Nitrospira</taxon>
    </lineage>
</organism>
<evidence type="ECO:0000256" key="12">
    <source>
        <dbReference type="ARBA" id="ARBA00022989"/>
    </source>
</evidence>
<keyword evidence="10" id="KW-0418">Kinase</keyword>
<dbReference type="EC" id="2.7.10.2" evidence="4"/>